<evidence type="ECO:0000313" key="1">
    <source>
        <dbReference type="EMBL" id="KIL63332.1"/>
    </source>
</evidence>
<evidence type="ECO:0000313" key="2">
    <source>
        <dbReference type="Proteomes" id="UP000054549"/>
    </source>
</evidence>
<accession>A0A0C2WNY1</accession>
<keyword evidence="2" id="KW-1185">Reference proteome</keyword>
<reference evidence="1 2" key="1">
    <citation type="submission" date="2014-04" db="EMBL/GenBank/DDBJ databases">
        <title>Evolutionary Origins and Diversification of the Mycorrhizal Mutualists.</title>
        <authorList>
            <consortium name="DOE Joint Genome Institute"/>
            <consortium name="Mycorrhizal Genomics Consortium"/>
            <person name="Kohler A."/>
            <person name="Kuo A."/>
            <person name="Nagy L.G."/>
            <person name="Floudas D."/>
            <person name="Copeland A."/>
            <person name="Barry K.W."/>
            <person name="Cichocki N."/>
            <person name="Veneault-Fourrey C."/>
            <person name="LaButti K."/>
            <person name="Lindquist E.A."/>
            <person name="Lipzen A."/>
            <person name="Lundell T."/>
            <person name="Morin E."/>
            <person name="Murat C."/>
            <person name="Riley R."/>
            <person name="Ohm R."/>
            <person name="Sun H."/>
            <person name="Tunlid A."/>
            <person name="Henrissat B."/>
            <person name="Grigoriev I.V."/>
            <person name="Hibbett D.S."/>
            <person name="Martin F."/>
        </authorList>
    </citation>
    <scope>NUCLEOTIDE SEQUENCE [LARGE SCALE GENOMIC DNA]</scope>
    <source>
        <strain evidence="1 2">Koide BX008</strain>
    </source>
</reference>
<dbReference type="Proteomes" id="UP000054549">
    <property type="component" value="Unassembled WGS sequence"/>
</dbReference>
<sequence>MTHKSATSLMTPKSALLVVAGVVSPFATWSLHPSCVFVLTSCTLFQEGKDAVTHPALRKGIKT</sequence>
<name>A0A0C2WNY1_AMAMK</name>
<dbReference type="EMBL" id="KN818260">
    <property type="protein sequence ID" value="KIL63332.1"/>
    <property type="molecule type" value="Genomic_DNA"/>
</dbReference>
<gene>
    <name evidence="1" type="ORF">M378DRAFT_164637</name>
</gene>
<dbReference type="InParanoid" id="A0A0C2WNY1"/>
<dbReference type="HOGENOM" id="CLU_2885311_0_0_1"/>
<protein>
    <submittedName>
        <fullName evidence="1">Uncharacterized protein</fullName>
    </submittedName>
</protein>
<proteinExistence type="predicted"/>
<organism evidence="1 2">
    <name type="scientific">Amanita muscaria (strain Koide BX008)</name>
    <dbReference type="NCBI Taxonomy" id="946122"/>
    <lineage>
        <taxon>Eukaryota</taxon>
        <taxon>Fungi</taxon>
        <taxon>Dikarya</taxon>
        <taxon>Basidiomycota</taxon>
        <taxon>Agaricomycotina</taxon>
        <taxon>Agaricomycetes</taxon>
        <taxon>Agaricomycetidae</taxon>
        <taxon>Agaricales</taxon>
        <taxon>Pluteineae</taxon>
        <taxon>Amanitaceae</taxon>
        <taxon>Amanita</taxon>
    </lineage>
</organism>
<dbReference type="AlphaFoldDB" id="A0A0C2WNY1"/>